<dbReference type="Proteomes" id="UP001175226">
    <property type="component" value="Unassembled WGS sequence"/>
</dbReference>
<evidence type="ECO:0000256" key="1">
    <source>
        <dbReference type="SAM" id="MobiDB-lite"/>
    </source>
</evidence>
<organism evidence="2 3">
    <name type="scientific">Armillaria borealis</name>
    <dbReference type="NCBI Taxonomy" id="47425"/>
    <lineage>
        <taxon>Eukaryota</taxon>
        <taxon>Fungi</taxon>
        <taxon>Dikarya</taxon>
        <taxon>Basidiomycota</taxon>
        <taxon>Agaricomycotina</taxon>
        <taxon>Agaricomycetes</taxon>
        <taxon>Agaricomycetidae</taxon>
        <taxon>Agaricales</taxon>
        <taxon>Marasmiineae</taxon>
        <taxon>Physalacriaceae</taxon>
        <taxon>Armillaria</taxon>
    </lineage>
</organism>
<evidence type="ECO:0000313" key="3">
    <source>
        <dbReference type="Proteomes" id="UP001175226"/>
    </source>
</evidence>
<dbReference type="AlphaFoldDB" id="A0AA39KDL0"/>
<evidence type="ECO:0000313" key="2">
    <source>
        <dbReference type="EMBL" id="KAK0456823.1"/>
    </source>
</evidence>
<keyword evidence="3" id="KW-1185">Reference proteome</keyword>
<protein>
    <submittedName>
        <fullName evidence="2">Uncharacterized protein</fullName>
    </submittedName>
</protein>
<gene>
    <name evidence="2" type="ORF">EV421DRAFT_1896021</name>
</gene>
<proteinExistence type="predicted"/>
<feature type="region of interest" description="Disordered" evidence="1">
    <location>
        <begin position="139"/>
        <end position="158"/>
    </location>
</feature>
<accession>A0AA39KDL0</accession>
<dbReference type="EMBL" id="JAUEPT010000001">
    <property type="protein sequence ID" value="KAK0456823.1"/>
    <property type="molecule type" value="Genomic_DNA"/>
</dbReference>
<feature type="compositionally biased region" description="Polar residues" evidence="1">
    <location>
        <begin position="148"/>
        <end position="158"/>
    </location>
</feature>
<name>A0AA39KDL0_9AGAR</name>
<sequence>MLPKSLEDDLAGPIGQLPEVTISSQTEIGQSEESVKVPKQRAYTGRKPVISSSLADTLCSSLGIQGLLDLLNTTLGTSYTLDTPSLYFVLKDCITQNCDFGTAYGRLRSAWYEQHRSIIQMELWEREAEDINQRRNALDGSRIIDPGNESSTSVGSVQ</sequence>
<reference evidence="2" key="1">
    <citation type="submission" date="2023-06" db="EMBL/GenBank/DDBJ databases">
        <authorList>
            <consortium name="Lawrence Berkeley National Laboratory"/>
            <person name="Ahrendt S."/>
            <person name="Sahu N."/>
            <person name="Indic B."/>
            <person name="Wong-Bajracharya J."/>
            <person name="Merenyi Z."/>
            <person name="Ke H.-M."/>
            <person name="Monk M."/>
            <person name="Kocsube S."/>
            <person name="Drula E."/>
            <person name="Lipzen A."/>
            <person name="Balint B."/>
            <person name="Henrissat B."/>
            <person name="Andreopoulos B."/>
            <person name="Martin F.M."/>
            <person name="Harder C.B."/>
            <person name="Rigling D."/>
            <person name="Ford K.L."/>
            <person name="Foster G.D."/>
            <person name="Pangilinan J."/>
            <person name="Papanicolaou A."/>
            <person name="Barry K."/>
            <person name="LaButti K."/>
            <person name="Viragh M."/>
            <person name="Koriabine M."/>
            <person name="Yan M."/>
            <person name="Riley R."/>
            <person name="Champramary S."/>
            <person name="Plett K.L."/>
            <person name="Tsai I.J."/>
            <person name="Slot J."/>
            <person name="Sipos G."/>
            <person name="Plett J."/>
            <person name="Nagy L.G."/>
            <person name="Grigoriev I.V."/>
        </authorList>
    </citation>
    <scope>NUCLEOTIDE SEQUENCE</scope>
    <source>
        <strain evidence="2">FPL87.14</strain>
    </source>
</reference>
<comment type="caution">
    <text evidence="2">The sequence shown here is derived from an EMBL/GenBank/DDBJ whole genome shotgun (WGS) entry which is preliminary data.</text>
</comment>